<dbReference type="InterPro" id="IPR036390">
    <property type="entry name" value="WH_DNA-bd_sf"/>
</dbReference>
<dbReference type="PANTHER" id="PTHR30136">
    <property type="entry name" value="HELIX-TURN-HELIX TRANSCRIPTIONAL REGULATOR, ICLR FAMILY"/>
    <property type="match status" value="1"/>
</dbReference>
<keyword evidence="2" id="KW-0238">DNA-binding</keyword>
<dbReference type="Gene3D" id="1.10.10.10">
    <property type="entry name" value="Winged helix-like DNA-binding domain superfamily/Winged helix DNA-binding domain"/>
    <property type="match status" value="1"/>
</dbReference>
<evidence type="ECO:0000313" key="7">
    <source>
        <dbReference type="Proteomes" id="UP000672934"/>
    </source>
</evidence>
<dbReference type="AlphaFoldDB" id="A0A916J0N6"/>
<name>A0A916J0N6_9BURK</name>
<proteinExistence type="predicted"/>
<dbReference type="Proteomes" id="UP000672934">
    <property type="component" value="Unassembled WGS sequence"/>
</dbReference>
<evidence type="ECO:0000256" key="3">
    <source>
        <dbReference type="ARBA" id="ARBA00023163"/>
    </source>
</evidence>
<gene>
    <name evidence="6" type="ORF">LMG31506_05937</name>
</gene>
<dbReference type="SMART" id="SM00346">
    <property type="entry name" value="HTH_ICLR"/>
    <property type="match status" value="1"/>
</dbReference>
<dbReference type="InterPro" id="IPR036388">
    <property type="entry name" value="WH-like_DNA-bd_sf"/>
</dbReference>
<dbReference type="SUPFAM" id="SSF46785">
    <property type="entry name" value="Winged helix' DNA-binding domain"/>
    <property type="match status" value="1"/>
</dbReference>
<dbReference type="SUPFAM" id="SSF55781">
    <property type="entry name" value="GAF domain-like"/>
    <property type="match status" value="1"/>
</dbReference>
<protein>
    <recommendedName>
        <fullName evidence="5">HTH iclR-type domain-containing protein</fullName>
    </recommendedName>
</protein>
<dbReference type="PANTHER" id="PTHR30136:SF35">
    <property type="entry name" value="HTH-TYPE TRANSCRIPTIONAL REGULATOR RV1719"/>
    <property type="match status" value="1"/>
</dbReference>
<dbReference type="Gene3D" id="3.30.450.40">
    <property type="match status" value="1"/>
</dbReference>
<organism evidence="6 7">
    <name type="scientific">Cupriavidus yeoncheonensis</name>
    <dbReference type="NCBI Taxonomy" id="1462994"/>
    <lineage>
        <taxon>Bacteria</taxon>
        <taxon>Pseudomonadati</taxon>
        <taxon>Pseudomonadota</taxon>
        <taxon>Betaproteobacteria</taxon>
        <taxon>Burkholderiales</taxon>
        <taxon>Burkholderiaceae</taxon>
        <taxon>Cupriavidus</taxon>
    </lineage>
</organism>
<keyword evidence="7" id="KW-1185">Reference proteome</keyword>
<dbReference type="GO" id="GO:0003677">
    <property type="term" value="F:DNA binding"/>
    <property type="evidence" value="ECO:0007669"/>
    <property type="project" value="UniProtKB-KW"/>
</dbReference>
<keyword evidence="1" id="KW-0805">Transcription regulation</keyword>
<dbReference type="InterPro" id="IPR005471">
    <property type="entry name" value="Tscrpt_reg_IclR_N"/>
</dbReference>
<sequence length="262" mass="27975">MCTPNPILPTGSPLRMPAKPSTPNGVQSLTRAFALLELLAEHHETGLTLQDLAIKAGIDRTTAHRMARFLEAAGYIEREPASKRLHLGTTAMSLGLRAMNRPPPGSVLVTRMKALARLTGDAVFLIVRIGDHGHCLHTEEGSHRIKSFHMLTGSSRLLGQGTGSMALLARLGNDAVRAHYERHRAEYEAGGLSLMKLMRGVERCRACGYALAGADGVAGVGYALPMAMHAEAAISIVSAASRMPVARRHEMGQIIGGMFAGD</sequence>
<keyword evidence="3" id="KW-0804">Transcription</keyword>
<evidence type="ECO:0000259" key="5">
    <source>
        <dbReference type="PROSITE" id="PS51077"/>
    </source>
</evidence>
<evidence type="ECO:0000256" key="4">
    <source>
        <dbReference type="SAM" id="MobiDB-lite"/>
    </source>
</evidence>
<dbReference type="InterPro" id="IPR029016">
    <property type="entry name" value="GAF-like_dom_sf"/>
</dbReference>
<dbReference type="InterPro" id="IPR050707">
    <property type="entry name" value="HTH_MetabolicPath_Reg"/>
</dbReference>
<reference evidence="6" key="1">
    <citation type="submission" date="2021-03" db="EMBL/GenBank/DDBJ databases">
        <authorList>
            <person name="Peeters C."/>
        </authorList>
    </citation>
    <scope>NUCLEOTIDE SEQUENCE</scope>
    <source>
        <strain evidence="6">LMG 31506</strain>
    </source>
</reference>
<evidence type="ECO:0000313" key="6">
    <source>
        <dbReference type="EMBL" id="CAG2157181.1"/>
    </source>
</evidence>
<evidence type="ECO:0000256" key="1">
    <source>
        <dbReference type="ARBA" id="ARBA00023015"/>
    </source>
</evidence>
<comment type="caution">
    <text evidence="6">The sequence shown here is derived from an EMBL/GenBank/DDBJ whole genome shotgun (WGS) entry which is preliminary data.</text>
</comment>
<dbReference type="EMBL" id="CAJPUY010000033">
    <property type="protein sequence ID" value="CAG2157181.1"/>
    <property type="molecule type" value="Genomic_DNA"/>
</dbReference>
<accession>A0A916J0N6</accession>
<feature type="domain" description="HTH iclR-type" evidence="5">
    <location>
        <begin position="26"/>
        <end position="89"/>
    </location>
</feature>
<evidence type="ECO:0000256" key="2">
    <source>
        <dbReference type="ARBA" id="ARBA00023125"/>
    </source>
</evidence>
<dbReference type="GO" id="GO:0045892">
    <property type="term" value="P:negative regulation of DNA-templated transcription"/>
    <property type="evidence" value="ECO:0007669"/>
    <property type="project" value="TreeGrafter"/>
</dbReference>
<feature type="region of interest" description="Disordered" evidence="4">
    <location>
        <begin position="1"/>
        <end position="23"/>
    </location>
</feature>
<dbReference type="GO" id="GO:0003700">
    <property type="term" value="F:DNA-binding transcription factor activity"/>
    <property type="evidence" value="ECO:0007669"/>
    <property type="project" value="TreeGrafter"/>
</dbReference>
<dbReference type="PROSITE" id="PS51077">
    <property type="entry name" value="HTH_ICLR"/>
    <property type="match status" value="1"/>
</dbReference>
<dbReference type="FunFam" id="1.10.10.10:FF:000056">
    <property type="entry name" value="IclR family transcriptional regulator"/>
    <property type="match status" value="1"/>
</dbReference>
<dbReference type="Pfam" id="PF09339">
    <property type="entry name" value="HTH_IclR"/>
    <property type="match status" value="1"/>
</dbReference>